<dbReference type="SMART" id="SM00382">
    <property type="entry name" value="AAA"/>
    <property type="match status" value="1"/>
</dbReference>
<dbReference type="PROSITE" id="PS00676">
    <property type="entry name" value="SIGMA54_INTERACT_2"/>
    <property type="match status" value="1"/>
</dbReference>
<dbReference type="PANTHER" id="PTHR32071:SF35">
    <property type="entry name" value="ANAEROBIC NITRIC OXIDE REDUCTASE TRANSCRIPTION REGULATOR NORR"/>
    <property type="match status" value="1"/>
</dbReference>
<dbReference type="SUPFAM" id="SSF52540">
    <property type="entry name" value="P-loop containing nucleoside triphosphate hydrolases"/>
    <property type="match status" value="1"/>
</dbReference>
<evidence type="ECO:0000313" key="8">
    <source>
        <dbReference type="Proteomes" id="UP001589813"/>
    </source>
</evidence>
<dbReference type="PROSITE" id="PS00688">
    <property type="entry name" value="SIGMA54_INTERACT_3"/>
    <property type="match status" value="1"/>
</dbReference>
<dbReference type="InterPro" id="IPR027417">
    <property type="entry name" value="P-loop_NTPase"/>
</dbReference>
<dbReference type="InterPro" id="IPR058031">
    <property type="entry name" value="AAA_lid_NorR"/>
</dbReference>
<reference evidence="7 8" key="1">
    <citation type="submission" date="2024-09" db="EMBL/GenBank/DDBJ databases">
        <authorList>
            <person name="Sun Q."/>
            <person name="Mori K."/>
        </authorList>
    </citation>
    <scope>NUCLEOTIDE SEQUENCE [LARGE SCALE GENOMIC DNA]</scope>
    <source>
        <strain evidence="7 8">KCTC 23315</strain>
    </source>
</reference>
<accession>A0ABV6BLX8</accession>
<dbReference type="PANTHER" id="PTHR32071">
    <property type="entry name" value="TRANSCRIPTIONAL REGULATORY PROTEIN"/>
    <property type="match status" value="1"/>
</dbReference>
<dbReference type="Gene3D" id="3.40.50.300">
    <property type="entry name" value="P-loop containing nucleotide triphosphate hydrolases"/>
    <property type="match status" value="1"/>
</dbReference>
<dbReference type="InterPro" id="IPR003018">
    <property type="entry name" value="GAF"/>
</dbReference>
<evidence type="ECO:0000256" key="3">
    <source>
        <dbReference type="ARBA" id="ARBA00023015"/>
    </source>
</evidence>
<keyword evidence="1" id="KW-0547">Nucleotide-binding</keyword>
<gene>
    <name evidence="7" type="primary">norR</name>
    <name evidence="7" type="ORF">ACFFJP_19515</name>
</gene>
<dbReference type="InterPro" id="IPR025944">
    <property type="entry name" value="Sigma_54_int_dom_CS"/>
</dbReference>
<proteinExistence type="predicted"/>
<dbReference type="PROSITE" id="PS00675">
    <property type="entry name" value="SIGMA54_INTERACT_1"/>
    <property type="match status" value="1"/>
</dbReference>
<keyword evidence="5" id="KW-0804">Transcription</keyword>
<dbReference type="Gene3D" id="1.10.8.60">
    <property type="match status" value="1"/>
</dbReference>
<protein>
    <submittedName>
        <fullName evidence="7">Nitric oxide reductase transcriptional regulator NorR</fullName>
    </submittedName>
</protein>
<dbReference type="SUPFAM" id="SSF55781">
    <property type="entry name" value="GAF domain-like"/>
    <property type="match status" value="1"/>
</dbReference>
<dbReference type="InterPro" id="IPR009057">
    <property type="entry name" value="Homeodomain-like_sf"/>
</dbReference>
<dbReference type="Proteomes" id="UP001589813">
    <property type="component" value="Unassembled WGS sequence"/>
</dbReference>
<comment type="caution">
    <text evidence="7">The sequence shown here is derived from an EMBL/GenBank/DDBJ whole genome shotgun (WGS) entry which is preliminary data.</text>
</comment>
<evidence type="ECO:0000256" key="5">
    <source>
        <dbReference type="ARBA" id="ARBA00023163"/>
    </source>
</evidence>
<dbReference type="InterPro" id="IPR029016">
    <property type="entry name" value="GAF-like_dom_sf"/>
</dbReference>
<keyword evidence="8" id="KW-1185">Reference proteome</keyword>
<evidence type="ECO:0000259" key="6">
    <source>
        <dbReference type="PROSITE" id="PS50045"/>
    </source>
</evidence>
<evidence type="ECO:0000256" key="4">
    <source>
        <dbReference type="ARBA" id="ARBA00023125"/>
    </source>
</evidence>
<dbReference type="Pfam" id="PF00158">
    <property type="entry name" value="Sigma54_activat"/>
    <property type="match status" value="1"/>
</dbReference>
<dbReference type="SUPFAM" id="SSF46689">
    <property type="entry name" value="Homeodomain-like"/>
    <property type="match status" value="1"/>
</dbReference>
<keyword evidence="3" id="KW-0805">Transcription regulation</keyword>
<dbReference type="Pfam" id="PF25601">
    <property type="entry name" value="AAA_lid_14"/>
    <property type="match status" value="1"/>
</dbReference>
<dbReference type="NCBIfam" id="NF003451">
    <property type="entry name" value="PRK05022.1"/>
    <property type="match status" value="1"/>
</dbReference>
<evidence type="ECO:0000256" key="2">
    <source>
        <dbReference type="ARBA" id="ARBA00022840"/>
    </source>
</evidence>
<dbReference type="RefSeq" id="WP_377248344.1">
    <property type="nucleotide sequence ID" value="NZ_JBHLXP010000005.1"/>
</dbReference>
<dbReference type="InterPro" id="IPR003593">
    <property type="entry name" value="AAA+_ATPase"/>
</dbReference>
<keyword evidence="4" id="KW-0238">DNA-binding</keyword>
<dbReference type="EMBL" id="JBHLXP010000005">
    <property type="protein sequence ID" value="MFC0050485.1"/>
    <property type="molecule type" value="Genomic_DNA"/>
</dbReference>
<dbReference type="Gene3D" id="1.10.10.60">
    <property type="entry name" value="Homeodomain-like"/>
    <property type="match status" value="1"/>
</dbReference>
<sequence>MNSDNHLLLEVALDLANSINTEDRFDRLLSCIRKAIRCDAVALLRLQQQMLIPLAIQGLAADTLGRRFLLSEHPRLAALCNAERVHRFPPDCPLPDPYDGLLLAHSGELPVHSCMGLPLYSDGQLMGLVTIDSMQPDAFHHISDRTLALIAALSAATLKTALELAKLSLHAHQARQLVEELTQEALLKDGGELIGQSASMQALQHDINLVAGSDYTVLILGESGVGKELVARTVHKKSARHRGPLVHLNCAALPETLADAELFGHARGAFTGAERERPGKFLLADGGTIFLDEIGELPLSIQSKLLRVLQRGEIQPVGKDQVQQVNVRIIAATNRDLQLEVQQGRFRADLYHRLSVYPLTVPPLRQRPEDILLLAGYFIEQTRRKLGVRQLKLSPAAAQALQAAVWPGNVRELEHVVSRAALKASGREGRHGILTMQAEDLALTSAAVPVVSTSDDSGMPQALTDLKTATEAFQRQLILQTLAQTNCNWAEAARRLQLDRANLQRLAKRLGISTGRVIQSA</sequence>
<dbReference type="SMART" id="SM00065">
    <property type="entry name" value="GAF"/>
    <property type="match status" value="1"/>
</dbReference>
<dbReference type="PROSITE" id="PS50045">
    <property type="entry name" value="SIGMA54_INTERACT_4"/>
    <property type="match status" value="1"/>
</dbReference>
<evidence type="ECO:0000256" key="1">
    <source>
        <dbReference type="ARBA" id="ARBA00022741"/>
    </source>
</evidence>
<dbReference type="Pfam" id="PF01590">
    <property type="entry name" value="GAF"/>
    <property type="match status" value="1"/>
</dbReference>
<dbReference type="InterPro" id="IPR025662">
    <property type="entry name" value="Sigma_54_int_dom_ATP-bd_1"/>
</dbReference>
<dbReference type="InterPro" id="IPR002078">
    <property type="entry name" value="Sigma_54_int"/>
</dbReference>
<evidence type="ECO:0000313" key="7">
    <source>
        <dbReference type="EMBL" id="MFC0050485.1"/>
    </source>
</evidence>
<dbReference type="InterPro" id="IPR025943">
    <property type="entry name" value="Sigma_54_int_dom_ATP-bd_2"/>
</dbReference>
<feature type="domain" description="Sigma-54 factor interaction" evidence="6">
    <location>
        <begin position="193"/>
        <end position="422"/>
    </location>
</feature>
<dbReference type="CDD" id="cd00009">
    <property type="entry name" value="AAA"/>
    <property type="match status" value="1"/>
</dbReference>
<organism evidence="7 8">
    <name type="scientific">Rheinheimera tilapiae</name>
    <dbReference type="NCBI Taxonomy" id="875043"/>
    <lineage>
        <taxon>Bacteria</taxon>
        <taxon>Pseudomonadati</taxon>
        <taxon>Pseudomonadota</taxon>
        <taxon>Gammaproteobacteria</taxon>
        <taxon>Chromatiales</taxon>
        <taxon>Chromatiaceae</taxon>
        <taxon>Rheinheimera</taxon>
    </lineage>
</organism>
<keyword evidence="2" id="KW-0067">ATP-binding</keyword>
<dbReference type="Gene3D" id="3.30.450.40">
    <property type="match status" value="1"/>
</dbReference>
<name>A0ABV6BLX8_9GAMM</name>